<feature type="domain" description="4'-phosphopantetheinyl transferase" evidence="3">
    <location>
        <begin position="120"/>
        <end position="213"/>
    </location>
</feature>
<dbReference type="GO" id="GO:0008897">
    <property type="term" value="F:holo-[acyl-carrier-protein] synthase activity"/>
    <property type="evidence" value="ECO:0007669"/>
    <property type="project" value="InterPro"/>
</dbReference>
<dbReference type="GO" id="GO:0019878">
    <property type="term" value="P:lysine biosynthetic process via aminoadipic acid"/>
    <property type="evidence" value="ECO:0007669"/>
    <property type="project" value="TreeGrafter"/>
</dbReference>
<sequence>MAVQPLIELWLCPLNQLDECLDHTHSLRTWLSGDEAAKVDRFRFHHDQIQALYIRCYLRCVLSQYSSLDPQEWQFHLGQKGKPTLISEQYLNTGLSFNISHSKDHLLIAVCQMKNTSIFLGVDIEHSRSGMDIQAVMNRYFSAEEIKDLNDLDSDQKNERFFDLWALKESYIKATGLGLSTPLNRFSFDFSSALKCALSIDTLTKDFKRDSENESEKLCIETYRGIDINFGVNSENDTSNQCFEQIYWQTCLGRLDEQYRFAVTLGGVVSDMKIKMKHFDSSMLEAVC</sequence>
<comment type="similarity">
    <text evidence="1">Belongs to the P-Pant transferase superfamily. Gsp/Sfp/HetI/AcpT family.</text>
</comment>
<comment type="caution">
    <text evidence="5">The sequence shown here is derived from an EMBL/GenBank/DDBJ whole genome shotgun (WGS) entry which is preliminary data.</text>
</comment>
<evidence type="ECO:0000256" key="2">
    <source>
        <dbReference type="ARBA" id="ARBA00022679"/>
    </source>
</evidence>
<organism evidence="5 6">
    <name type="scientific">Vibrio genomosp. F10 str. ZF-129</name>
    <dbReference type="NCBI Taxonomy" id="1187848"/>
    <lineage>
        <taxon>Bacteria</taxon>
        <taxon>Pseudomonadati</taxon>
        <taxon>Pseudomonadota</taxon>
        <taxon>Gammaproteobacteria</taxon>
        <taxon>Vibrionales</taxon>
        <taxon>Vibrionaceae</taxon>
        <taxon>Vibrio</taxon>
    </lineage>
</organism>
<dbReference type="InterPro" id="IPR055066">
    <property type="entry name" value="AASDHPPT_N"/>
</dbReference>
<dbReference type="Proteomes" id="UP000094741">
    <property type="component" value="Unassembled WGS sequence"/>
</dbReference>
<evidence type="ECO:0000259" key="4">
    <source>
        <dbReference type="Pfam" id="PF22624"/>
    </source>
</evidence>
<dbReference type="Pfam" id="PF01648">
    <property type="entry name" value="ACPS"/>
    <property type="match status" value="1"/>
</dbReference>
<dbReference type="PANTHER" id="PTHR12215">
    <property type="entry name" value="PHOSPHOPANTETHEINE TRANSFERASE"/>
    <property type="match status" value="1"/>
</dbReference>
<reference evidence="5 6" key="1">
    <citation type="journal article" date="2012" name="Science">
        <title>Ecological populations of bacteria act as socially cohesive units of antibiotic production and resistance.</title>
        <authorList>
            <person name="Cordero O.X."/>
            <person name="Wildschutte H."/>
            <person name="Kirkup B."/>
            <person name="Proehl S."/>
            <person name="Ngo L."/>
            <person name="Hussain F."/>
            <person name="Le Roux F."/>
            <person name="Mincer T."/>
            <person name="Polz M.F."/>
        </authorList>
    </citation>
    <scope>NUCLEOTIDE SEQUENCE [LARGE SCALE GENOMIC DNA]</scope>
    <source>
        <strain evidence="5 6">ZF-129</strain>
    </source>
</reference>
<dbReference type="SUPFAM" id="SSF56214">
    <property type="entry name" value="4'-phosphopantetheinyl transferase"/>
    <property type="match status" value="2"/>
</dbReference>
<dbReference type="GO" id="GO:0000287">
    <property type="term" value="F:magnesium ion binding"/>
    <property type="evidence" value="ECO:0007669"/>
    <property type="project" value="InterPro"/>
</dbReference>
<keyword evidence="2 5" id="KW-0808">Transferase</keyword>
<dbReference type="EMBL" id="AJYQ02000050">
    <property type="protein sequence ID" value="OEE36414.1"/>
    <property type="molecule type" value="Genomic_DNA"/>
</dbReference>
<evidence type="ECO:0000313" key="6">
    <source>
        <dbReference type="Proteomes" id="UP000094741"/>
    </source>
</evidence>
<dbReference type="eggNOG" id="COG2091">
    <property type="taxonomic scope" value="Bacteria"/>
</dbReference>
<protein>
    <submittedName>
        <fullName evidence="5">4-phosphopantetheinyl transferase</fullName>
    </submittedName>
</protein>
<dbReference type="PANTHER" id="PTHR12215:SF10">
    <property type="entry name" value="L-AMINOADIPATE-SEMIALDEHYDE DEHYDROGENASE-PHOSPHOPANTETHEINYL TRANSFERASE"/>
    <property type="match status" value="1"/>
</dbReference>
<dbReference type="STRING" id="1187848.A1QO_19085"/>
<feature type="domain" description="4'-phosphopantetheinyl transferase N-terminal" evidence="4">
    <location>
        <begin position="29"/>
        <end position="110"/>
    </location>
</feature>
<evidence type="ECO:0000313" key="5">
    <source>
        <dbReference type="EMBL" id="OEE36414.1"/>
    </source>
</evidence>
<name>A0A1E5BHD5_9VIBR</name>
<dbReference type="InterPro" id="IPR050559">
    <property type="entry name" value="P-Pant_transferase_sf"/>
</dbReference>
<dbReference type="OrthoDB" id="9808281at2"/>
<dbReference type="AlphaFoldDB" id="A0A1E5BHD5"/>
<dbReference type="GO" id="GO:0005829">
    <property type="term" value="C:cytosol"/>
    <property type="evidence" value="ECO:0007669"/>
    <property type="project" value="TreeGrafter"/>
</dbReference>
<dbReference type="Gene3D" id="3.90.470.20">
    <property type="entry name" value="4'-phosphopantetheinyl transferase domain"/>
    <property type="match status" value="2"/>
</dbReference>
<proteinExistence type="inferred from homology"/>
<evidence type="ECO:0000259" key="3">
    <source>
        <dbReference type="Pfam" id="PF01648"/>
    </source>
</evidence>
<evidence type="ECO:0000256" key="1">
    <source>
        <dbReference type="ARBA" id="ARBA00010990"/>
    </source>
</evidence>
<dbReference type="InterPro" id="IPR037143">
    <property type="entry name" value="4-PPantetheinyl_Trfase_dom_sf"/>
</dbReference>
<gene>
    <name evidence="5" type="ORF">A1QO_19085</name>
</gene>
<dbReference type="InterPro" id="IPR008278">
    <property type="entry name" value="4-PPantetheinyl_Trfase_dom"/>
</dbReference>
<dbReference type="Pfam" id="PF22624">
    <property type="entry name" value="AASDHPPT_N"/>
    <property type="match status" value="1"/>
</dbReference>
<accession>A0A1E5BHD5</accession>